<name>A0AAD4MWQ2_9BILA</name>
<dbReference type="AlphaFoldDB" id="A0AAD4MWQ2"/>
<dbReference type="Proteomes" id="UP001201812">
    <property type="component" value="Unassembled WGS sequence"/>
</dbReference>
<feature type="signal peptide" evidence="2">
    <location>
        <begin position="1"/>
        <end position="23"/>
    </location>
</feature>
<keyword evidence="1" id="KW-0472">Membrane</keyword>
<protein>
    <submittedName>
        <fullName evidence="3">Uncharacterized protein</fullName>
    </submittedName>
</protein>
<comment type="caution">
    <text evidence="3">The sequence shown here is derived from an EMBL/GenBank/DDBJ whole genome shotgun (WGS) entry which is preliminary data.</text>
</comment>
<keyword evidence="2" id="KW-0732">Signal</keyword>
<dbReference type="EMBL" id="JAKKPZ010000039">
    <property type="protein sequence ID" value="KAI1707723.1"/>
    <property type="molecule type" value="Genomic_DNA"/>
</dbReference>
<evidence type="ECO:0000256" key="1">
    <source>
        <dbReference type="SAM" id="Phobius"/>
    </source>
</evidence>
<evidence type="ECO:0000313" key="3">
    <source>
        <dbReference type="EMBL" id="KAI1707723.1"/>
    </source>
</evidence>
<proteinExistence type="predicted"/>
<sequence>MTRQSSVLLTLLFLIYLIEVAYGIQCYSGSQLQIIECPSLSCIKQTLGLDTVRYCDGTGVSSICQTYRILDSCQNIPSLGYICCCSDQLCNSAITVPGLGILLTLAIATFTAVTAIGNPLSYFK</sequence>
<keyword evidence="1" id="KW-1133">Transmembrane helix</keyword>
<feature type="transmembrane region" description="Helical" evidence="1">
    <location>
        <begin position="94"/>
        <end position="116"/>
    </location>
</feature>
<evidence type="ECO:0000256" key="2">
    <source>
        <dbReference type="SAM" id="SignalP"/>
    </source>
</evidence>
<keyword evidence="4" id="KW-1185">Reference proteome</keyword>
<keyword evidence="1" id="KW-0812">Transmembrane</keyword>
<gene>
    <name evidence="3" type="ORF">DdX_12278</name>
</gene>
<accession>A0AAD4MWQ2</accession>
<feature type="chain" id="PRO_5042072380" evidence="2">
    <location>
        <begin position="24"/>
        <end position="124"/>
    </location>
</feature>
<organism evidence="3 4">
    <name type="scientific">Ditylenchus destructor</name>
    <dbReference type="NCBI Taxonomy" id="166010"/>
    <lineage>
        <taxon>Eukaryota</taxon>
        <taxon>Metazoa</taxon>
        <taxon>Ecdysozoa</taxon>
        <taxon>Nematoda</taxon>
        <taxon>Chromadorea</taxon>
        <taxon>Rhabditida</taxon>
        <taxon>Tylenchina</taxon>
        <taxon>Tylenchomorpha</taxon>
        <taxon>Sphaerularioidea</taxon>
        <taxon>Anguinidae</taxon>
        <taxon>Anguininae</taxon>
        <taxon>Ditylenchus</taxon>
    </lineage>
</organism>
<evidence type="ECO:0000313" key="4">
    <source>
        <dbReference type="Proteomes" id="UP001201812"/>
    </source>
</evidence>
<reference evidence="3" key="1">
    <citation type="submission" date="2022-01" db="EMBL/GenBank/DDBJ databases">
        <title>Genome Sequence Resource for Two Populations of Ditylenchus destructor, the Migratory Endoparasitic Phytonematode.</title>
        <authorList>
            <person name="Zhang H."/>
            <person name="Lin R."/>
            <person name="Xie B."/>
        </authorList>
    </citation>
    <scope>NUCLEOTIDE SEQUENCE</scope>
    <source>
        <strain evidence="3">BazhouSP</strain>
    </source>
</reference>